<protein>
    <submittedName>
        <fullName evidence="3">Uncharacterized protein</fullName>
    </submittedName>
</protein>
<sequence>MGSVSLSFAASGGGPMRPGGGTPRKRRRQWRLRSSREVPRPLCLPHPIRPLPSPRALVSRGDTSAASSPPATSSVRAHRPRWLPDRRRCSAPPLPSPLSKTLPLPELQDQSFYPFFKERKYSSRKLLFAAAVAEMAPVAAALVGGVALTYLVGKTFASSILLRPPHRRTPPPPPLPCRPPPRPPTPPAAHHSRPPAPPPSSASPHSRAPSPAPPSPFASPELAGPLARTAVALRLP</sequence>
<feature type="compositionally biased region" description="Basic residues" evidence="1">
    <location>
        <begin position="23"/>
        <end position="33"/>
    </location>
</feature>
<dbReference type="Gramene" id="TKW38541">
    <property type="protein sequence ID" value="TKW38541"/>
    <property type="gene ID" value="SEVIR_1G121932v2"/>
</dbReference>
<organism evidence="3 4">
    <name type="scientific">Setaria viridis</name>
    <name type="common">Green bristlegrass</name>
    <name type="synonym">Setaria italica subsp. viridis</name>
    <dbReference type="NCBI Taxonomy" id="4556"/>
    <lineage>
        <taxon>Eukaryota</taxon>
        <taxon>Viridiplantae</taxon>
        <taxon>Streptophyta</taxon>
        <taxon>Embryophyta</taxon>
        <taxon>Tracheophyta</taxon>
        <taxon>Spermatophyta</taxon>
        <taxon>Magnoliopsida</taxon>
        <taxon>Liliopsida</taxon>
        <taxon>Poales</taxon>
        <taxon>Poaceae</taxon>
        <taxon>PACMAD clade</taxon>
        <taxon>Panicoideae</taxon>
        <taxon>Panicodae</taxon>
        <taxon>Paniceae</taxon>
        <taxon>Cenchrinae</taxon>
        <taxon>Setaria</taxon>
    </lineage>
</organism>
<dbReference type="EMBL" id="CM016552">
    <property type="protein sequence ID" value="TKW38541.1"/>
    <property type="molecule type" value="Genomic_DNA"/>
</dbReference>
<name>A0A4U6W7V5_SETVI</name>
<evidence type="ECO:0000256" key="1">
    <source>
        <dbReference type="SAM" id="MobiDB-lite"/>
    </source>
</evidence>
<dbReference type="AlphaFoldDB" id="A0A4U6W7V5"/>
<feature type="region of interest" description="Disordered" evidence="1">
    <location>
        <begin position="1"/>
        <end position="80"/>
    </location>
</feature>
<feature type="compositionally biased region" description="Pro residues" evidence="1">
    <location>
        <begin position="42"/>
        <end position="53"/>
    </location>
</feature>
<evidence type="ECO:0000313" key="3">
    <source>
        <dbReference type="EMBL" id="TKW38541.1"/>
    </source>
</evidence>
<proteinExistence type="predicted"/>
<dbReference type="Proteomes" id="UP000298652">
    <property type="component" value="Chromosome 1"/>
</dbReference>
<feature type="transmembrane region" description="Helical" evidence="2">
    <location>
        <begin position="126"/>
        <end position="152"/>
    </location>
</feature>
<keyword evidence="2" id="KW-0812">Transmembrane</keyword>
<keyword evidence="2" id="KW-1133">Transmembrane helix</keyword>
<feature type="compositionally biased region" description="Gly residues" evidence="1">
    <location>
        <begin position="11"/>
        <end position="22"/>
    </location>
</feature>
<keyword evidence="4" id="KW-1185">Reference proteome</keyword>
<evidence type="ECO:0000313" key="4">
    <source>
        <dbReference type="Proteomes" id="UP000298652"/>
    </source>
</evidence>
<reference evidence="3" key="1">
    <citation type="submission" date="2019-03" db="EMBL/GenBank/DDBJ databases">
        <title>WGS assembly of Setaria viridis.</title>
        <authorList>
            <person name="Huang P."/>
            <person name="Jenkins J."/>
            <person name="Grimwood J."/>
            <person name="Barry K."/>
            <person name="Healey A."/>
            <person name="Mamidi S."/>
            <person name="Sreedasyam A."/>
            <person name="Shu S."/>
            <person name="Feldman M."/>
            <person name="Wu J."/>
            <person name="Yu Y."/>
            <person name="Chen C."/>
            <person name="Johnson J."/>
            <person name="Rokhsar D."/>
            <person name="Baxter I."/>
            <person name="Schmutz J."/>
            <person name="Brutnell T."/>
            <person name="Kellogg E."/>
        </authorList>
    </citation>
    <scope>NUCLEOTIDE SEQUENCE [LARGE SCALE GENOMIC DNA]</scope>
</reference>
<gene>
    <name evidence="3" type="ORF">SEVIR_1G121932v2</name>
</gene>
<feature type="compositionally biased region" description="Low complexity" evidence="1">
    <location>
        <begin position="63"/>
        <end position="74"/>
    </location>
</feature>
<feature type="region of interest" description="Disordered" evidence="1">
    <location>
        <begin position="162"/>
        <end position="223"/>
    </location>
</feature>
<feature type="compositionally biased region" description="Pro residues" evidence="1">
    <location>
        <begin position="170"/>
        <end position="187"/>
    </location>
</feature>
<evidence type="ECO:0000256" key="2">
    <source>
        <dbReference type="SAM" id="Phobius"/>
    </source>
</evidence>
<accession>A0A4U6W7V5</accession>
<keyword evidence="2" id="KW-0472">Membrane</keyword>